<keyword evidence="3" id="KW-0804">Transcription</keyword>
<dbReference type="InterPro" id="IPR006447">
    <property type="entry name" value="Myb_dom_plants"/>
</dbReference>
<dbReference type="PANTHER" id="PTHR12802">
    <property type="entry name" value="SWI/SNF COMPLEX-RELATED"/>
    <property type="match status" value="1"/>
</dbReference>
<evidence type="ECO:0000256" key="2">
    <source>
        <dbReference type="ARBA" id="ARBA00023125"/>
    </source>
</evidence>
<evidence type="ECO:0000256" key="1">
    <source>
        <dbReference type="ARBA" id="ARBA00023015"/>
    </source>
</evidence>
<evidence type="ECO:0000256" key="3">
    <source>
        <dbReference type="ARBA" id="ARBA00023163"/>
    </source>
</evidence>
<feature type="region of interest" description="Disordered" evidence="5">
    <location>
        <begin position="342"/>
        <end position="389"/>
    </location>
</feature>
<feature type="region of interest" description="Disordered" evidence="5">
    <location>
        <begin position="265"/>
        <end position="298"/>
    </location>
</feature>
<feature type="domain" description="SANT" evidence="7">
    <location>
        <begin position="293"/>
        <end position="344"/>
    </location>
</feature>
<dbReference type="PROSITE" id="PS51293">
    <property type="entry name" value="SANT"/>
    <property type="match status" value="1"/>
</dbReference>
<evidence type="ECO:0000259" key="8">
    <source>
        <dbReference type="PROSITE" id="PS51294"/>
    </source>
</evidence>
<feature type="compositionally biased region" description="Polar residues" evidence="5">
    <location>
        <begin position="282"/>
        <end position="298"/>
    </location>
</feature>
<evidence type="ECO:0000259" key="7">
    <source>
        <dbReference type="PROSITE" id="PS51293"/>
    </source>
</evidence>
<dbReference type="InterPro" id="IPR017930">
    <property type="entry name" value="Myb_dom"/>
</dbReference>
<dbReference type="InterPro" id="IPR001005">
    <property type="entry name" value="SANT/Myb"/>
</dbReference>
<dbReference type="PANTHER" id="PTHR12802:SF173">
    <property type="entry name" value="MYB-LIKE PROTEIN K"/>
    <property type="match status" value="1"/>
</dbReference>
<feature type="region of interest" description="Disordered" evidence="5">
    <location>
        <begin position="1"/>
        <end position="84"/>
    </location>
</feature>
<organism evidence="9">
    <name type="scientific">Florenciella parvula</name>
    <dbReference type="NCBI Taxonomy" id="236787"/>
    <lineage>
        <taxon>Eukaryota</taxon>
        <taxon>Sar</taxon>
        <taxon>Stramenopiles</taxon>
        <taxon>Ochrophyta</taxon>
        <taxon>Dictyochophyceae</taxon>
        <taxon>Florenciellales</taxon>
        <taxon>Florenciella</taxon>
    </lineage>
</organism>
<dbReference type="InterPro" id="IPR009057">
    <property type="entry name" value="Homeodomain-like_sf"/>
</dbReference>
<dbReference type="CDD" id="cd00167">
    <property type="entry name" value="SANT"/>
    <property type="match status" value="1"/>
</dbReference>
<protein>
    <submittedName>
        <fullName evidence="9">Uncharacterized protein</fullName>
    </submittedName>
</protein>
<dbReference type="PROSITE" id="PS50090">
    <property type="entry name" value="MYB_LIKE"/>
    <property type="match status" value="1"/>
</dbReference>
<feature type="domain" description="HTH myb-type" evidence="8">
    <location>
        <begin position="296"/>
        <end position="344"/>
    </location>
</feature>
<feature type="compositionally biased region" description="Basic and acidic residues" evidence="5">
    <location>
        <begin position="362"/>
        <end position="389"/>
    </location>
</feature>
<evidence type="ECO:0000313" key="9">
    <source>
        <dbReference type="EMBL" id="CAD9401467.1"/>
    </source>
</evidence>
<dbReference type="EMBL" id="HBGT01009252">
    <property type="protein sequence ID" value="CAD9401467.1"/>
    <property type="molecule type" value="Transcribed_RNA"/>
</dbReference>
<feature type="region of interest" description="Disordered" evidence="5">
    <location>
        <begin position="183"/>
        <end position="248"/>
    </location>
</feature>
<keyword evidence="1" id="KW-0805">Transcription regulation</keyword>
<feature type="region of interest" description="Disordered" evidence="5">
    <location>
        <begin position="108"/>
        <end position="139"/>
    </location>
</feature>
<feature type="domain" description="Myb-like" evidence="6">
    <location>
        <begin position="290"/>
        <end position="340"/>
    </location>
</feature>
<dbReference type="PROSITE" id="PS51294">
    <property type="entry name" value="HTH_MYB"/>
    <property type="match status" value="1"/>
</dbReference>
<keyword evidence="2" id="KW-0238">DNA-binding</keyword>
<evidence type="ECO:0000256" key="4">
    <source>
        <dbReference type="ARBA" id="ARBA00023242"/>
    </source>
</evidence>
<gene>
    <name evidence="9" type="ORF">FPAR1323_LOCUS5063</name>
</gene>
<feature type="compositionally biased region" description="Basic residues" evidence="5">
    <location>
        <begin position="194"/>
        <end position="212"/>
    </location>
</feature>
<dbReference type="Gene3D" id="1.10.10.60">
    <property type="entry name" value="Homeodomain-like"/>
    <property type="match status" value="1"/>
</dbReference>
<reference evidence="9" key="1">
    <citation type="submission" date="2021-01" db="EMBL/GenBank/DDBJ databases">
        <authorList>
            <person name="Corre E."/>
            <person name="Pelletier E."/>
            <person name="Niang G."/>
            <person name="Scheremetjew M."/>
            <person name="Finn R."/>
            <person name="Kale V."/>
            <person name="Holt S."/>
            <person name="Cochrane G."/>
            <person name="Meng A."/>
            <person name="Brown T."/>
            <person name="Cohen L."/>
        </authorList>
    </citation>
    <scope>NUCLEOTIDE SEQUENCE</scope>
    <source>
        <strain evidence="9">RCC1693</strain>
    </source>
</reference>
<dbReference type="SUPFAM" id="SSF46689">
    <property type="entry name" value="Homeodomain-like"/>
    <property type="match status" value="1"/>
</dbReference>
<dbReference type="SMART" id="SM00717">
    <property type="entry name" value="SANT"/>
    <property type="match status" value="1"/>
</dbReference>
<evidence type="ECO:0000256" key="5">
    <source>
        <dbReference type="SAM" id="MobiDB-lite"/>
    </source>
</evidence>
<keyword evidence="4" id="KW-0539">Nucleus</keyword>
<name>A0A7S2BP45_9STRA</name>
<accession>A0A7S2BP45</accession>
<evidence type="ECO:0000259" key="6">
    <source>
        <dbReference type="PROSITE" id="PS50090"/>
    </source>
</evidence>
<dbReference type="NCBIfam" id="TIGR01557">
    <property type="entry name" value="myb_SHAQKYF"/>
    <property type="match status" value="1"/>
</dbReference>
<proteinExistence type="predicted"/>
<dbReference type="InterPro" id="IPR017884">
    <property type="entry name" value="SANT_dom"/>
</dbReference>
<dbReference type="Pfam" id="PF00249">
    <property type="entry name" value="Myb_DNA-binding"/>
    <property type="match status" value="1"/>
</dbReference>
<dbReference type="GO" id="GO:0003677">
    <property type="term" value="F:DNA binding"/>
    <property type="evidence" value="ECO:0007669"/>
    <property type="project" value="UniProtKB-KW"/>
</dbReference>
<sequence length="389" mass="42245">MLLTGQPMAKRQRRMNDEVQNENQYVWNGGKGADSDGDGPSIATSSGGAPSPPQPRGETSLSPRHATGCGSGSRAADNSAKTVKATEDDGVNIAVTLLTLLASVPATAPKMEPNSSVDHNCSLGGDAPREQPTKPASDHPLVSGLPLGHDAYDHRHHLYGRHSEKALTHPHPHCYDRSGVLEHHHSSWSDPSVHHHHHRHAQTHAHHAHPQPRVHLNPYQQTSHGFQAQPYHPEWSDPHQYGRGYPSEMHSAGYHGRYCDVDAPVSDGDVSGDPHAHAVASDGSQRRQASSSGATGRWTSAEHSAFLRGLECHGRKWARIAEMVGSRTPDQVRSHAQKYFIKSRKATAGDEGANSLDEQENGSEREQDEAKPTSPADTERTQGKPSEDE</sequence>
<dbReference type="AlphaFoldDB" id="A0A7S2BP45"/>